<evidence type="ECO:0000256" key="2">
    <source>
        <dbReference type="ARBA" id="ARBA00022884"/>
    </source>
</evidence>
<evidence type="ECO:0000256" key="4">
    <source>
        <dbReference type="ARBA" id="ARBA00023274"/>
    </source>
</evidence>
<dbReference type="GO" id="GO:0006412">
    <property type="term" value="P:translation"/>
    <property type="evidence" value="ECO:0007669"/>
    <property type="project" value="UniProtKB-UniRule"/>
</dbReference>
<dbReference type="GO" id="GO:0008097">
    <property type="term" value="F:5S rRNA binding"/>
    <property type="evidence" value="ECO:0007669"/>
    <property type="project" value="InterPro"/>
</dbReference>
<evidence type="ECO:0000259" key="8">
    <source>
        <dbReference type="Pfam" id="PF14693"/>
    </source>
</evidence>
<comment type="caution">
    <text evidence="9">The sequence shown here is derived from an EMBL/GenBank/DDBJ whole genome shotgun (WGS) entry which is preliminary data.</text>
</comment>
<dbReference type="GO" id="GO:0022625">
    <property type="term" value="C:cytosolic large ribosomal subunit"/>
    <property type="evidence" value="ECO:0007669"/>
    <property type="project" value="TreeGrafter"/>
</dbReference>
<dbReference type="NCBIfam" id="TIGR00731">
    <property type="entry name" value="bL25_bact_ctc"/>
    <property type="match status" value="1"/>
</dbReference>
<dbReference type="AlphaFoldDB" id="A0A084GQS8"/>
<accession>A0A084GQS8</accession>
<feature type="region of interest" description="Disordered" evidence="6">
    <location>
        <begin position="176"/>
        <end position="216"/>
    </location>
</feature>
<dbReference type="SUPFAM" id="SSF50715">
    <property type="entry name" value="Ribosomal protein L25-like"/>
    <property type="match status" value="1"/>
</dbReference>
<dbReference type="Pfam" id="PF01386">
    <property type="entry name" value="Ribosomal_L25p"/>
    <property type="match status" value="1"/>
</dbReference>
<comment type="similarity">
    <text evidence="5">Belongs to the bacterial ribosomal protein bL25 family. CTC subfamily.</text>
</comment>
<evidence type="ECO:0000256" key="6">
    <source>
        <dbReference type="SAM" id="MobiDB-lite"/>
    </source>
</evidence>
<dbReference type="PANTHER" id="PTHR33284:SF1">
    <property type="entry name" value="RIBOSOMAL PROTEIN L25_GLN-TRNA SYNTHETASE, ANTI-CODON-BINDING DOMAIN-CONTAINING PROTEIN"/>
    <property type="match status" value="1"/>
</dbReference>
<dbReference type="GO" id="GO:0003735">
    <property type="term" value="F:structural constituent of ribosome"/>
    <property type="evidence" value="ECO:0007669"/>
    <property type="project" value="InterPro"/>
</dbReference>
<dbReference type="STRING" id="246786.GS18_0214770"/>
<dbReference type="InterPro" id="IPR020056">
    <property type="entry name" value="Rbsml_bL25/Gln-tRNA_synth_N"/>
</dbReference>
<keyword evidence="3 5" id="KW-0689">Ribosomal protein</keyword>
<protein>
    <recommendedName>
        <fullName evidence="5">Large ribosomal subunit protein bL25</fullName>
    </recommendedName>
    <alternativeName>
        <fullName evidence="5">General stress protein CTC</fullName>
    </alternativeName>
</protein>
<keyword evidence="1 5" id="KW-0699">rRNA-binding</keyword>
<dbReference type="HAMAP" id="MF_01334">
    <property type="entry name" value="Ribosomal_bL25_CTC"/>
    <property type="match status" value="1"/>
</dbReference>
<evidence type="ECO:0000259" key="7">
    <source>
        <dbReference type="Pfam" id="PF01386"/>
    </source>
</evidence>
<dbReference type="InterPro" id="IPR037121">
    <property type="entry name" value="Ribosomal_bL25_C"/>
</dbReference>
<dbReference type="Proteomes" id="UP000028549">
    <property type="component" value="Unassembled WGS sequence"/>
</dbReference>
<name>A0A084GQS8_METID</name>
<keyword evidence="2 5" id="KW-0694">RNA-binding</keyword>
<keyword evidence="10" id="KW-1185">Reference proteome</keyword>
<feature type="domain" description="Large ribosomal subunit protein bL25 L25" evidence="7">
    <location>
        <begin position="4"/>
        <end position="90"/>
    </location>
</feature>
<gene>
    <name evidence="5" type="primary">rplY</name>
    <name evidence="5" type="synonym">ctc</name>
    <name evidence="9" type="ORF">GS18_0214770</name>
</gene>
<dbReference type="EMBL" id="JNVC02000009">
    <property type="protein sequence ID" value="KEZ49690.1"/>
    <property type="molecule type" value="Genomic_DNA"/>
</dbReference>
<dbReference type="CDD" id="cd00495">
    <property type="entry name" value="Ribosomal_L25_TL5_CTC"/>
    <property type="match status" value="1"/>
</dbReference>
<reference evidence="9 10" key="1">
    <citation type="journal article" date="2005" name="Int. J. Syst. Evol. Microbiol.">
        <title>Bacillus cibi sp. nov., isolated from jeotgal, a traditional Korean fermented seafood.</title>
        <authorList>
            <person name="Yoon J.H."/>
            <person name="Lee C.H."/>
            <person name="Oh T.K."/>
        </authorList>
    </citation>
    <scope>NUCLEOTIDE SEQUENCE [LARGE SCALE GENOMIC DNA]</scope>
    <source>
        <strain evidence="9 10">DSM 16189</strain>
    </source>
</reference>
<evidence type="ECO:0000313" key="9">
    <source>
        <dbReference type="EMBL" id="KEZ49690.1"/>
    </source>
</evidence>
<dbReference type="InterPro" id="IPR029751">
    <property type="entry name" value="Ribosomal_L25_dom"/>
</dbReference>
<comment type="subunit">
    <text evidence="5">Part of the 50S ribosomal subunit; part of the 5S rRNA/L5/L18/L25 subcomplex. Contacts the 5S rRNA. Binds to the 5S rRNA independently of L5 and L18.</text>
</comment>
<organism evidence="9 10">
    <name type="scientific">Metabacillus indicus</name>
    <name type="common">Bacillus indicus</name>
    <dbReference type="NCBI Taxonomy" id="246786"/>
    <lineage>
        <taxon>Bacteria</taxon>
        <taxon>Bacillati</taxon>
        <taxon>Bacillota</taxon>
        <taxon>Bacilli</taxon>
        <taxon>Bacillales</taxon>
        <taxon>Bacillaceae</taxon>
        <taxon>Metabacillus</taxon>
    </lineage>
</organism>
<feature type="domain" description="Large ribosomal subunit protein bL25 beta" evidence="8">
    <location>
        <begin position="99"/>
        <end position="181"/>
    </location>
</feature>
<dbReference type="OrthoDB" id="9790002at2"/>
<keyword evidence="4 5" id="KW-0687">Ribonucleoprotein</keyword>
<evidence type="ECO:0000313" key="10">
    <source>
        <dbReference type="Proteomes" id="UP000028549"/>
    </source>
</evidence>
<proteinExistence type="inferred from homology"/>
<evidence type="ECO:0000256" key="5">
    <source>
        <dbReference type="HAMAP-Rule" id="MF_01334"/>
    </source>
</evidence>
<comment type="function">
    <text evidence="5">This is one of the proteins that binds to the 5S RNA in the ribosome where it forms part of the central protuberance.</text>
</comment>
<dbReference type="InterPro" id="IPR011035">
    <property type="entry name" value="Ribosomal_bL25/Gln-tRNA_synth"/>
</dbReference>
<dbReference type="NCBIfam" id="NF004133">
    <property type="entry name" value="PRK05618.2-4"/>
    <property type="match status" value="1"/>
</dbReference>
<dbReference type="RefSeq" id="WP_029286063.1">
    <property type="nucleotide sequence ID" value="NZ_CANLZQ010000015.1"/>
</dbReference>
<evidence type="ECO:0000256" key="1">
    <source>
        <dbReference type="ARBA" id="ARBA00022730"/>
    </source>
</evidence>
<evidence type="ECO:0000256" key="3">
    <source>
        <dbReference type="ARBA" id="ARBA00022980"/>
    </source>
</evidence>
<dbReference type="Gene3D" id="2.40.240.10">
    <property type="entry name" value="Ribosomal Protein L25, Chain P"/>
    <property type="match status" value="1"/>
</dbReference>
<dbReference type="InterPro" id="IPR001021">
    <property type="entry name" value="Ribosomal_bL25_long"/>
</dbReference>
<dbReference type="Gene3D" id="2.170.120.20">
    <property type="entry name" value="Ribosomal protein L25, beta domain"/>
    <property type="match status" value="1"/>
</dbReference>
<dbReference type="InterPro" id="IPR020930">
    <property type="entry name" value="Ribosomal_uL5_bac-type"/>
</dbReference>
<dbReference type="Pfam" id="PF14693">
    <property type="entry name" value="Ribosomal_TL5_C"/>
    <property type="match status" value="1"/>
</dbReference>
<dbReference type="PANTHER" id="PTHR33284">
    <property type="entry name" value="RIBOSOMAL PROTEIN L25/GLN-TRNA SYNTHETASE, ANTI-CODON-BINDING DOMAIN-CONTAINING PROTEIN"/>
    <property type="match status" value="1"/>
</dbReference>
<sequence>MTTLKVKERTVFTNSARRKVREEGQVPAVIYGKTTEPKSISLDSIELIKTLRDEGRNAIIKLDLDGKSHSVMLYEMQTDPLKNEITHADFYVVNMKEDVEVDVPITLTGDAQGVKDGGVLQQPLYQASITAKPGEIPQTIEVDISELGVNDTLTIGDVKISGKYSFNHEKDEVVASILPPQQEEEIDSGEEQEPGEPENAEGRENEEDAAEGEKQE</sequence>
<feature type="compositionally biased region" description="Acidic residues" evidence="6">
    <location>
        <begin position="182"/>
        <end position="210"/>
    </location>
</feature>
<dbReference type="InterPro" id="IPR020057">
    <property type="entry name" value="Ribosomal_bL25_b-dom"/>
</dbReference>